<feature type="compositionally biased region" description="Low complexity" evidence="2">
    <location>
        <begin position="35"/>
        <end position="48"/>
    </location>
</feature>
<dbReference type="EMBL" id="KZ857392">
    <property type="protein sequence ID" value="RDX52071.1"/>
    <property type="molecule type" value="Genomic_DNA"/>
</dbReference>
<dbReference type="STRING" id="139420.A0A371DHR5"/>
<protein>
    <recommendedName>
        <fullName evidence="6">RlpA-like protein double-psi beta-barrel domain-containing protein</fullName>
    </recommendedName>
</protein>
<evidence type="ECO:0000256" key="3">
    <source>
        <dbReference type="SAM" id="SignalP"/>
    </source>
</evidence>
<feature type="compositionally biased region" description="Low complexity" evidence="2">
    <location>
        <begin position="89"/>
        <end position="106"/>
    </location>
</feature>
<dbReference type="PANTHER" id="PTHR31836:SF28">
    <property type="entry name" value="SRCR DOMAIN-CONTAINING PROTEIN-RELATED"/>
    <property type="match status" value="1"/>
</dbReference>
<keyword evidence="1 3" id="KW-0732">Signal</keyword>
<reference evidence="4 5" key="1">
    <citation type="journal article" date="2018" name="Biotechnol. Biofuels">
        <title>Integrative visual omics of the white-rot fungus Polyporus brumalis exposes the biotechnological potential of its oxidative enzymes for delignifying raw plant biomass.</title>
        <authorList>
            <person name="Miyauchi S."/>
            <person name="Rancon A."/>
            <person name="Drula E."/>
            <person name="Hage H."/>
            <person name="Chaduli D."/>
            <person name="Favel A."/>
            <person name="Grisel S."/>
            <person name="Henrissat B."/>
            <person name="Herpoel-Gimbert I."/>
            <person name="Ruiz-Duenas F.J."/>
            <person name="Chevret D."/>
            <person name="Hainaut M."/>
            <person name="Lin J."/>
            <person name="Wang M."/>
            <person name="Pangilinan J."/>
            <person name="Lipzen A."/>
            <person name="Lesage-Meessen L."/>
            <person name="Navarro D."/>
            <person name="Riley R."/>
            <person name="Grigoriev I.V."/>
            <person name="Zhou S."/>
            <person name="Raouche S."/>
            <person name="Rosso M.N."/>
        </authorList>
    </citation>
    <scope>NUCLEOTIDE SEQUENCE [LARGE SCALE GENOMIC DNA]</scope>
    <source>
        <strain evidence="4 5">BRFM 1820</strain>
    </source>
</reference>
<gene>
    <name evidence="4" type="ORF">OH76DRAFT_242576</name>
</gene>
<feature type="region of interest" description="Disordered" evidence="2">
    <location>
        <begin position="35"/>
        <end position="147"/>
    </location>
</feature>
<feature type="chain" id="PRO_5016951636" description="RlpA-like protein double-psi beta-barrel domain-containing protein" evidence="3">
    <location>
        <begin position="19"/>
        <end position="256"/>
    </location>
</feature>
<dbReference type="SUPFAM" id="SSF50685">
    <property type="entry name" value="Barwin-like endoglucanases"/>
    <property type="match status" value="1"/>
</dbReference>
<evidence type="ECO:0000313" key="5">
    <source>
        <dbReference type="Proteomes" id="UP000256964"/>
    </source>
</evidence>
<evidence type="ECO:0008006" key="6">
    <source>
        <dbReference type="Google" id="ProtNLM"/>
    </source>
</evidence>
<feature type="compositionally biased region" description="Low complexity" evidence="2">
    <location>
        <begin position="114"/>
        <end position="130"/>
    </location>
</feature>
<dbReference type="CDD" id="cd22191">
    <property type="entry name" value="DPBB_RlpA_EXP_N-like"/>
    <property type="match status" value="1"/>
</dbReference>
<dbReference type="OrthoDB" id="623670at2759"/>
<evidence type="ECO:0000313" key="4">
    <source>
        <dbReference type="EMBL" id="RDX52071.1"/>
    </source>
</evidence>
<dbReference type="InterPro" id="IPR036908">
    <property type="entry name" value="RlpA-like_sf"/>
</dbReference>
<feature type="signal peptide" evidence="3">
    <location>
        <begin position="1"/>
        <end position="18"/>
    </location>
</feature>
<keyword evidence="5" id="KW-1185">Reference proteome</keyword>
<evidence type="ECO:0000256" key="1">
    <source>
        <dbReference type="ARBA" id="ARBA00022729"/>
    </source>
</evidence>
<name>A0A371DHR5_9APHY</name>
<evidence type="ECO:0000256" key="2">
    <source>
        <dbReference type="SAM" id="MobiDB-lite"/>
    </source>
</evidence>
<dbReference type="Gene3D" id="2.40.40.10">
    <property type="entry name" value="RlpA-like domain"/>
    <property type="match status" value="1"/>
</dbReference>
<dbReference type="Proteomes" id="UP000256964">
    <property type="component" value="Unassembled WGS sequence"/>
</dbReference>
<feature type="compositionally biased region" description="Low complexity" evidence="2">
    <location>
        <begin position="62"/>
        <end position="76"/>
    </location>
</feature>
<accession>A0A371DHR5</accession>
<dbReference type="PANTHER" id="PTHR31836">
    <property type="match status" value="1"/>
</dbReference>
<dbReference type="AlphaFoldDB" id="A0A371DHR5"/>
<dbReference type="InterPro" id="IPR051477">
    <property type="entry name" value="Expansin_CellWall"/>
</dbReference>
<proteinExistence type="predicted"/>
<organism evidence="4 5">
    <name type="scientific">Lentinus brumalis</name>
    <dbReference type="NCBI Taxonomy" id="2498619"/>
    <lineage>
        <taxon>Eukaryota</taxon>
        <taxon>Fungi</taxon>
        <taxon>Dikarya</taxon>
        <taxon>Basidiomycota</taxon>
        <taxon>Agaricomycotina</taxon>
        <taxon>Agaricomycetes</taxon>
        <taxon>Polyporales</taxon>
        <taxon>Polyporaceae</taxon>
        <taxon>Lentinus</taxon>
    </lineage>
</organism>
<sequence>MMFPKAFVVASLALSALATPHMARHVDHRAVAHRAAMPDAAPEPVVVPAKKKRADSSRCKVRSSSSAPAATSSSIAPVKNVQSAAPTSSEAPPTTKAAEPTTTPSSTKEKPTTTKEPATTEKPTTSKAAEPTSPPSSGSANDPLGILTGQHVGQGTFYATGLGSCGITNSDSDFIAAVSHELYDNYPGYNGANPNNNDLCNRKINATYKGKTITVRAVDRCTGCAIWDLDFSPSAFLALSPFEVGRIDGLTWEWAS</sequence>